<dbReference type="Gene3D" id="1.20.1070.10">
    <property type="entry name" value="Rhodopsin 7-helix transmembrane proteins"/>
    <property type="match status" value="1"/>
</dbReference>
<evidence type="ECO:0000256" key="2">
    <source>
        <dbReference type="ARBA" id="ARBA00022475"/>
    </source>
</evidence>
<feature type="domain" description="G-protein coupled receptors family 1 profile" evidence="8">
    <location>
        <begin position="36"/>
        <end position="288"/>
    </location>
</feature>
<evidence type="ECO:0000256" key="6">
    <source>
        <dbReference type="ARBA" id="ARBA00023170"/>
    </source>
</evidence>
<feature type="transmembrane region" description="Helical" evidence="7">
    <location>
        <begin position="237"/>
        <end position="259"/>
    </location>
</feature>
<comment type="subcellular location">
    <subcellularLocation>
        <location evidence="1">Cell membrane</location>
        <topology evidence="1">Multi-pass membrane protein</topology>
    </subcellularLocation>
</comment>
<gene>
    <name evidence="9" type="ORF">PLOB_00008953</name>
</gene>
<feature type="transmembrane region" description="Helical" evidence="7">
    <location>
        <begin position="139"/>
        <end position="161"/>
    </location>
</feature>
<keyword evidence="5 7" id="KW-0472">Membrane</keyword>
<feature type="transmembrane region" description="Helical" evidence="7">
    <location>
        <begin position="187"/>
        <end position="209"/>
    </location>
</feature>
<evidence type="ECO:0000313" key="9">
    <source>
        <dbReference type="EMBL" id="CAH3167761.1"/>
    </source>
</evidence>
<keyword evidence="3 7" id="KW-0812">Transmembrane</keyword>
<organism evidence="9 10">
    <name type="scientific">Porites lobata</name>
    <dbReference type="NCBI Taxonomy" id="104759"/>
    <lineage>
        <taxon>Eukaryota</taxon>
        <taxon>Metazoa</taxon>
        <taxon>Cnidaria</taxon>
        <taxon>Anthozoa</taxon>
        <taxon>Hexacorallia</taxon>
        <taxon>Scleractinia</taxon>
        <taxon>Fungiina</taxon>
        <taxon>Poritidae</taxon>
        <taxon>Porites</taxon>
    </lineage>
</organism>
<dbReference type="SUPFAM" id="SSF81321">
    <property type="entry name" value="Family A G protein-coupled receptor-like"/>
    <property type="match status" value="1"/>
</dbReference>
<accession>A0ABN8QNQ0</accession>
<dbReference type="EMBL" id="CALNXK010000142">
    <property type="protein sequence ID" value="CAH3167761.1"/>
    <property type="molecule type" value="Genomic_DNA"/>
</dbReference>
<evidence type="ECO:0000256" key="4">
    <source>
        <dbReference type="ARBA" id="ARBA00022989"/>
    </source>
</evidence>
<dbReference type="CDD" id="cd00637">
    <property type="entry name" value="7tm_classA_rhodopsin-like"/>
    <property type="match status" value="1"/>
</dbReference>
<evidence type="ECO:0000256" key="7">
    <source>
        <dbReference type="SAM" id="Phobius"/>
    </source>
</evidence>
<proteinExistence type="predicted"/>
<dbReference type="Proteomes" id="UP001159405">
    <property type="component" value="Unassembled WGS sequence"/>
</dbReference>
<feature type="transmembrane region" description="Helical" evidence="7">
    <location>
        <begin position="97"/>
        <end position="118"/>
    </location>
</feature>
<protein>
    <recommendedName>
        <fullName evidence="8">G-protein coupled receptors family 1 profile domain-containing protein</fullName>
    </recommendedName>
</protein>
<reference evidence="9 10" key="1">
    <citation type="submission" date="2022-05" db="EMBL/GenBank/DDBJ databases">
        <authorList>
            <consortium name="Genoscope - CEA"/>
            <person name="William W."/>
        </authorList>
    </citation>
    <scope>NUCLEOTIDE SEQUENCE [LARGE SCALE GENOMIC DNA]</scope>
</reference>
<dbReference type="PANTHER" id="PTHR24241">
    <property type="entry name" value="NEUROPEPTIDE RECEPTOR-RELATED G-PROTEIN COUPLED RECEPTOR"/>
    <property type="match status" value="1"/>
</dbReference>
<keyword evidence="2" id="KW-1003">Cell membrane</keyword>
<feature type="transmembrane region" description="Helical" evidence="7">
    <location>
        <begin position="265"/>
        <end position="283"/>
    </location>
</feature>
<dbReference type="PANTHER" id="PTHR24241:SF76">
    <property type="entry name" value="NEUROPEPTIDE SIFAMIDE RECEPTOR"/>
    <property type="match status" value="1"/>
</dbReference>
<sequence length="301" mass="33218">MNHSSFTAPSSALVTPSTAIADQTLLLMAIVIGFAGNAKVCYFFVKRQDLRKVPHFLVASLAVNGIISSLFNLPFRLAVITLIKLGRIDYGKIACNIAVSSSFLCAVVNSATLSLMAIDRQDCVLRPFNRRMTRSNVKFIIAGKWIGALVLTSVLIFSVFFNRSICVKLSPETLFFKMSELKDDPIFIYYIMGAALNVVTLIIVIVTAIRVIKTIRSSTLPDAASLHRRQENKLTWLTYKVSGLCLVCWVPLCVCLAASGVRGYAIVNAFVITSTVGYYNYVLNPLVYRGIMKTKANNVQH</sequence>
<name>A0ABN8QNQ0_9CNID</name>
<dbReference type="Pfam" id="PF00001">
    <property type="entry name" value="7tm_1"/>
    <property type="match status" value="1"/>
</dbReference>
<dbReference type="PROSITE" id="PS50262">
    <property type="entry name" value="G_PROTEIN_RECEP_F1_2"/>
    <property type="match status" value="1"/>
</dbReference>
<dbReference type="InterPro" id="IPR000276">
    <property type="entry name" value="GPCR_Rhodpsn"/>
</dbReference>
<evidence type="ECO:0000256" key="1">
    <source>
        <dbReference type="ARBA" id="ARBA00004651"/>
    </source>
</evidence>
<keyword evidence="6" id="KW-0675">Receptor</keyword>
<evidence type="ECO:0000259" key="8">
    <source>
        <dbReference type="PROSITE" id="PS50262"/>
    </source>
</evidence>
<evidence type="ECO:0000256" key="5">
    <source>
        <dbReference type="ARBA" id="ARBA00023136"/>
    </source>
</evidence>
<keyword evidence="4 7" id="KW-1133">Transmembrane helix</keyword>
<dbReference type="PRINTS" id="PR00237">
    <property type="entry name" value="GPCRRHODOPSN"/>
</dbReference>
<feature type="transmembrane region" description="Helical" evidence="7">
    <location>
        <begin position="25"/>
        <end position="45"/>
    </location>
</feature>
<comment type="caution">
    <text evidence="9">The sequence shown here is derived from an EMBL/GenBank/DDBJ whole genome shotgun (WGS) entry which is preliminary data.</text>
</comment>
<feature type="transmembrane region" description="Helical" evidence="7">
    <location>
        <begin position="57"/>
        <end position="77"/>
    </location>
</feature>
<keyword evidence="10" id="KW-1185">Reference proteome</keyword>
<evidence type="ECO:0000313" key="10">
    <source>
        <dbReference type="Proteomes" id="UP001159405"/>
    </source>
</evidence>
<dbReference type="InterPro" id="IPR017452">
    <property type="entry name" value="GPCR_Rhodpsn_7TM"/>
</dbReference>
<evidence type="ECO:0000256" key="3">
    <source>
        <dbReference type="ARBA" id="ARBA00022692"/>
    </source>
</evidence>